<sequence length="153" mass="17591">MCRPFFQVARGLSTGVYISKFRCIDFLYRKGFRFGPPLRITTDKGTQFEAFIFWSLDKILRCGPSSNKPLPPRLKWPSREITELKLAIRSHSTSQWSTVLPTILLGFRAAWKEELQATKAKMLYGTPIRLPGKFLSPSSSTIDPRYLCRNCCH</sequence>
<evidence type="ECO:0000313" key="1">
    <source>
        <dbReference type="EMBL" id="GIY48808.1"/>
    </source>
</evidence>
<organism evidence="1 2">
    <name type="scientific">Caerostris extrusa</name>
    <name type="common">Bark spider</name>
    <name type="synonym">Caerostris bankana</name>
    <dbReference type="NCBI Taxonomy" id="172846"/>
    <lineage>
        <taxon>Eukaryota</taxon>
        <taxon>Metazoa</taxon>
        <taxon>Ecdysozoa</taxon>
        <taxon>Arthropoda</taxon>
        <taxon>Chelicerata</taxon>
        <taxon>Arachnida</taxon>
        <taxon>Araneae</taxon>
        <taxon>Araneomorphae</taxon>
        <taxon>Entelegynae</taxon>
        <taxon>Araneoidea</taxon>
        <taxon>Araneidae</taxon>
        <taxon>Caerostris</taxon>
    </lineage>
</organism>
<name>A0AAV4TQG7_CAEEX</name>
<gene>
    <name evidence="1" type="ORF">CEXT_796041</name>
</gene>
<keyword evidence="1" id="KW-0808">Transferase</keyword>
<accession>A0AAV4TQG7</accession>
<keyword evidence="2" id="KW-1185">Reference proteome</keyword>
<evidence type="ECO:0000313" key="2">
    <source>
        <dbReference type="Proteomes" id="UP001054945"/>
    </source>
</evidence>
<dbReference type="PANTHER" id="PTHR38681">
    <property type="entry name" value="RETROVIRUS-RELATED POL POLYPROTEIN FROM TRANSPOSON 412-LIKE PROTEIN-RELATED"/>
    <property type="match status" value="1"/>
</dbReference>
<protein>
    <submittedName>
        <fullName evidence="1">Reverse transcriptase</fullName>
    </submittedName>
</protein>
<reference evidence="1 2" key="1">
    <citation type="submission" date="2021-06" db="EMBL/GenBank/DDBJ databases">
        <title>Caerostris extrusa draft genome.</title>
        <authorList>
            <person name="Kono N."/>
            <person name="Arakawa K."/>
        </authorList>
    </citation>
    <scope>NUCLEOTIDE SEQUENCE [LARGE SCALE GENOMIC DNA]</scope>
</reference>
<proteinExistence type="predicted"/>
<comment type="caution">
    <text evidence="1">The sequence shown here is derived from an EMBL/GenBank/DDBJ whole genome shotgun (WGS) entry which is preliminary data.</text>
</comment>
<dbReference type="Gene3D" id="3.30.420.10">
    <property type="entry name" value="Ribonuclease H-like superfamily/Ribonuclease H"/>
    <property type="match status" value="1"/>
</dbReference>
<keyword evidence="1" id="KW-0548">Nucleotidyltransferase</keyword>
<dbReference type="EMBL" id="BPLR01011752">
    <property type="protein sequence ID" value="GIY48808.1"/>
    <property type="molecule type" value="Genomic_DNA"/>
</dbReference>
<dbReference type="InterPro" id="IPR036397">
    <property type="entry name" value="RNaseH_sf"/>
</dbReference>
<dbReference type="PANTHER" id="PTHR38681:SF1">
    <property type="entry name" value="RETROVIRUS-RELATED POL POLYPROTEIN FROM TRANSPOSON 412-LIKE PROTEIN"/>
    <property type="match status" value="1"/>
</dbReference>
<dbReference type="AlphaFoldDB" id="A0AAV4TQG7"/>
<dbReference type="GO" id="GO:0003676">
    <property type="term" value="F:nucleic acid binding"/>
    <property type="evidence" value="ECO:0007669"/>
    <property type="project" value="InterPro"/>
</dbReference>
<keyword evidence="1" id="KW-0695">RNA-directed DNA polymerase</keyword>
<dbReference type="Proteomes" id="UP001054945">
    <property type="component" value="Unassembled WGS sequence"/>
</dbReference>
<dbReference type="GO" id="GO:0003964">
    <property type="term" value="F:RNA-directed DNA polymerase activity"/>
    <property type="evidence" value="ECO:0007669"/>
    <property type="project" value="UniProtKB-KW"/>
</dbReference>